<keyword evidence="5" id="KW-1185">Reference proteome</keyword>
<name>A0A9W6THQ4_9STRA</name>
<evidence type="ECO:0000256" key="2">
    <source>
        <dbReference type="SAM" id="MobiDB-lite"/>
    </source>
</evidence>
<protein>
    <submittedName>
        <fullName evidence="4">Unnamed protein product</fullName>
    </submittedName>
</protein>
<proteinExistence type="predicted"/>
<dbReference type="InterPro" id="IPR011009">
    <property type="entry name" value="Kinase-like_dom_sf"/>
</dbReference>
<dbReference type="InterPro" id="IPR017441">
    <property type="entry name" value="Protein_kinase_ATP_BS"/>
</dbReference>
<dbReference type="AlphaFoldDB" id="A0A9W6THQ4"/>
<dbReference type="Gene3D" id="3.30.200.20">
    <property type="entry name" value="Phosphorylase Kinase, domain 1"/>
    <property type="match status" value="1"/>
</dbReference>
<feature type="region of interest" description="Disordered" evidence="2">
    <location>
        <begin position="126"/>
        <end position="161"/>
    </location>
</feature>
<feature type="transmembrane region" description="Helical" evidence="3">
    <location>
        <begin position="60"/>
        <end position="80"/>
    </location>
</feature>
<keyword evidence="3" id="KW-0472">Membrane</keyword>
<gene>
    <name evidence="4" type="ORF">Plil01_000400400</name>
</gene>
<organism evidence="4 5">
    <name type="scientific">Phytophthora lilii</name>
    <dbReference type="NCBI Taxonomy" id="2077276"/>
    <lineage>
        <taxon>Eukaryota</taxon>
        <taxon>Sar</taxon>
        <taxon>Stramenopiles</taxon>
        <taxon>Oomycota</taxon>
        <taxon>Peronosporomycetes</taxon>
        <taxon>Peronosporales</taxon>
        <taxon>Peronosporaceae</taxon>
        <taxon>Phytophthora</taxon>
    </lineage>
</organism>
<feature type="compositionally biased region" description="Basic and acidic residues" evidence="2">
    <location>
        <begin position="128"/>
        <end position="137"/>
    </location>
</feature>
<accession>A0A9W6THQ4</accession>
<dbReference type="EMBL" id="BSXW01000160">
    <property type="protein sequence ID" value="GMF13539.1"/>
    <property type="molecule type" value="Genomic_DNA"/>
</dbReference>
<dbReference type="PROSITE" id="PS00107">
    <property type="entry name" value="PROTEIN_KINASE_ATP"/>
    <property type="match status" value="1"/>
</dbReference>
<keyword evidence="1" id="KW-0067">ATP-binding</keyword>
<dbReference type="SUPFAM" id="SSF56112">
    <property type="entry name" value="Protein kinase-like (PK-like)"/>
    <property type="match status" value="1"/>
</dbReference>
<evidence type="ECO:0000256" key="3">
    <source>
        <dbReference type="SAM" id="Phobius"/>
    </source>
</evidence>
<reference evidence="4" key="1">
    <citation type="submission" date="2023-04" db="EMBL/GenBank/DDBJ databases">
        <title>Phytophthora lilii NBRC 32176.</title>
        <authorList>
            <person name="Ichikawa N."/>
            <person name="Sato H."/>
            <person name="Tonouchi N."/>
        </authorList>
    </citation>
    <scope>NUCLEOTIDE SEQUENCE</scope>
    <source>
        <strain evidence="4">NBRC 32176</strain>
    </source>
</reference>
<sequence>MHAILPSLGDDDARAAYTVTAALLLLMQATPLLIIMANLRAVRRSRLNASAQGRNVIRRLTGYCVCAAVFTLPYSLVLVLSQQLVAVGVIAETLNYVLPVANTLLFGTSLGCCCCCATAAEATTTLPTHEEKAREDDTPSSSMDGSAAVLTDGSATPGSTGYTGRATGGVLGIRDGLLAGGPIAEMVTEGPAVKIGEGSSAEVYKAQWLGITVALKCLRFHAGSSSEADLYMTHLAELRTEFLDEAVLAAQLRHPNITLFIKMGTYKGSLCLVKYVFLDGTQCLTGY</sequence>
<comment type="caution">
    <text evidence="4">The sequence shown here is derived from an EMBL/GenBank/DDBJ whole genome shotgun (WGS) entry which is preliminary data.</text>
</comment>
<keyword evidence="3" id="KW-0812">Transmembrane</keyword>
<dbReference type="Proteomes" id="UP001165083">
    <property type="component" value="Unassembled WGS sequence"/>
</dbReference>
<dbReference type="GO" id="GO:0005524">
    <property type="term" value="F:ATP binding"/>
    <property type="evidence" value="ECO:0007669"/>
    <property type="project" value="UniProtKB-UniRule"/>
</dbReference>
<evidence type="ECO:0000256" key="1">
    <source>
        <dbReference type="PROSITE-ProRule" id="PRU10141"/>
    </source>
</evidence>
<evidence type="ECO:0000313" key="5">
    <source>
        <dbReference type="Proteomes" id="UP001165083"/>
    </source>
</evidence>
<keyword evidence="1" id="KW-0547">Nucleotide-binding</keyword>
<keyword evidence="3" id="KW-1133">Transmembrane helix</keyword>
<evidence type="ECO:0000313" key="4">
    <source>
        <dbReference type="EMBL" id="GMF13539.1"/>
    </source>
</evidence>
<feature type="transmembrane region" description="Helical" evidence="3">
    <location>
        <begin position="15"/>
        <end position="39"/>
    </location>
</feature>
<feature type="binding site" evidence="1">
    <location>
        <position position="216"/>
    </location>
    <ligand>
        <name>ATP</name>
        <dbReference type="ChEBI" id="CHEBI:30616"/>
    </ligand>
</feature>
<dbReference type="OrthoDB" id="10261027at2759"/>